<dbReference type="EC" id="2.6.1.7" evidence="4"/>
<feature type="domain" description="Aminotransferase class I/classII large" evidence="9">
    <location>
        <begin position="42"/>
        <end position="423"/>
    </location>
</feature>
<dbReference type="InterPro" id="IPR004839">
    <property type="entry name" value="Aminotransferase_I/II_large"/>
</dbReference>
<dbReference type="GO" id="GO:0070189">
    <property type="term" value="P:kynurenine metabolic process"/>
    <property type="evidence" value="ECO:0007669"/>
    <property type="project" value="UniProtKB-ARBA"/>
</dbReference>
<dbReference type="Gene3D" id="3.90.1150.10">
    <property type="entry name" value="Aspartate Aminotransferase, domain 1"/>
    <property type="match status" value="1"/>
</dbReference>
<evidence type="ECO:0000256" key="8">
    <source>
        <dbReference type="ARBA" id="ARBA00024016"/>
    </source>
</evidence>
<dbReference type="SUPFAM" id="SSF53383">
    <property type="entry name" value="PLP-dependent transferases"/>
    <property type="match status" value="1"/>
</dbReference>
<sequence>MIKRSLQLMSNTAYKFVPSPQASHFGPSVWVEFSPLSIKHKSINLGQGFPDFEPPQFVSDALAKTVETGGFNQYARSPGHLRLVNAISKVYSPYFERTIEPTTEVVTTVGASEAIFCAIQTCVGQGDEVILIEPFFDIYSGAVVMAGGVSKHVPLREQPRKNVTDARSSANWELDWDEFEKAFTPKTRVLLLNNPHNPVGKVWSRAELERIAEIVKRHPQVTVISDEVYEWMTYDGIKHERFATIKDMYDRTITVGSAGKTFSITGWKIGWCIGPKNIISAIANVHQYIPFSVHTPSQEAVAIALEETLHRDYLKELAQMYQGKRDRLVTSLRQAGLDPVVPQGTYFVLGDTSRIHLQGDEGQSSSITGMGKHLRDWNVCRWLTTDIGVTAIPISAFYSEEHAHLPANYARFCFCKKDQVLDQADKAFQQIKNTKNFNIITLLYNHYHLCIFLHTLSLF</sequence>
<evidence type="ECO:0000313" key="10">
    <source>
        <dbReference type="EMBL" id="EGG14159.1"/>
    </source>
</evidence>
<reference evidence="11" key="1">
    <citation type="journal article" date="2011" name="Genome Res.">
        <title>Phylogeny-wide analysis of social amoeba genomes highlights ancient origins for complex intercellular communication.</title>
        <authorList>
            <person name="Heidel A.J."/>
            <person name="Lawal H.M."/>
            <person name="Felder M."/>
            <person name="Schilde C."/>
            <person name="Helps N.R."/>
            <person name="Tunggal B."/>
            <person name="Rivero F."/>
            <person name="John U."/>
            <person name="Schleicher M."/>
            <person name="Eichinger L."/>
            <person name="Platzer M."/>
            <person name="Noegel A.A."/>
            <person name="Schaap P."/>
            <person name="Gloeckner G."/>
        </authorList>
    </citation>
    <scope>NUCLEOTIDE SEQUENCE [LARGE SCALE GENOMIC DNA]</scope>
    <source>
        <strain evidence="11">SH3</strain>
    </source>
</reference>
<dbReference type="InterPro" id="IPR015422">
    <property type="entry name" value="PyrdxlP-dep_Trfase_small"/>
</dbReference>
<keyword evidence="5" id="KW-0032">Aminotransferase</keyword>
<dbReference type="GeneID" id="14865227"/>
<dbReference type="CDD" id="cd00609">
    <property type="entry name" value="AAT_like"/>
    <property type="match status" value="1"/>
</dbReference>
<dbReference type="KEGG" id="dfa:DFA_11928"/>
<protein>
    <recommendedName>
        <fullName evidence="4">kynurenine--oxoglutarate transaminase</fullName>
        <ecNumber evidence="4">2.6.1.7</ecNumber>
    </recommendedName>
</protein>
<dbReference type="PANTHER" id="PTHR43807:SF20">
    <property type="entry name" value="FI04487P"/>
    <property type="match status" value="1"/>
</dbReference>
<dbReference type="Pfam" id="PF00155">
    <property type="entry name" value="Aminotran_1_2"/>
    <property type="match status" value="1"/>
</dbReference>
<evidence type="ECO:0000259" key="9">
    <source>
        <dbReference type="Pfam" id="PF00155"/>
    </source>
</evidence>
<dbReference type="InterPro" id="IPR015421">
    <property type="entry name" value="PyrdxlP-dep_Trfase_major"/>
</dbReference>
<evidence type="ECO:0000256" key="1">
    <source>
        <dbReference type="ARBA" id="ARBA00001933"/>
    </source>
</evidence>
<dbReference type="EMBL" id="GL883029">
    <property type="protein sequence ID" value="EGG14159.1"/>
    <property type="molecule type" value="Genomic_DNA"/>
</dbReference>
<dbReference type="AlphaFoldDB" id="F4QEV2"/>
<gene>
    <name evidence="10" type="primary">ccbl</name>
    <name evidence="10" type="ORF">DFA_11928</name>
</gene>
<dbReference type="GO" id="GO:0030170">
    <property type="term" value="F:pyridoxal phosphate binding"/>
    <property type="evidence" value="ECO:0007669"/>
    <property type="project" value="InterPro"/>
</dbReference>
<keyword evidence="11" id="KW-1185">Reference proteome</keyword>
<dbReference type="InterPro" id="IPR015424">
    <property type="entry name" value="PyrdxlP-dep_Trfase"/>
</dbReference>
<dbReference type="STRING" id="1054147.F4QEV2"/>
<keyword evidence="7" id="KW-0663">Pyridoxal phosphate</keyword>
<proteinExistence type="inferred from homology"/>
<dbReference type="OrthoDB" id="2414662at2759"/>
<evidence type="ECO:0000256" key="3">
    <source>
        <dbReference type="ARBA" id="ARBA00011738"/>
    </source>
</evidence>
<dbReference type="GO" id="GO:0005739">
    <property type="term" value="C:mitochondrion"/>
    <property type="evidence" value="ECO:0007669"/>
    <property type="project" value="TreeGrafter"/>
</dbReference>
<evidence type="ECO:0000256" key="7">
    <source>
        <dbReference type="ARBA" id="ARBA00022898"/>
    </source>
</evidence>
<dbReference type="GO" id="GO:0016212">
    <property type="term" value="F:kynurenine-oxoglutarate transaminase activity"/>
    <property type="evidence" value="ECO:0007669"/>
    <property type="project" value="UniProtKB-EC"/>
</dbReference>
<evidence type="ECO:0000256" key="6">
    <source>
        <dbReference type="ARBA" id="ARBA00022679"/>
    </source>
</evidence>
<dbReference type="FunFam" id="3.90.1150.10:FF:000021">
    <property type="entry name" value="Kynurenine--oxoglutarate transaminase 3"/>
    <property type="match status" value="1"/>
</dbReference>
<evidence type="ECO:0000256" key="2">
    <source>
        <dbReference type="ARBA" id="ARBA00007441"/>
    </source>
</evidence>
<dbReference type="PANTHER" id="PTHR43807">
    <property type="entry name" value="FI04487P"/>
    <property type="match status" value="1"/>
</dbReference>
<evidence type="ECO:0000256" key="4">
    <source>
        <dbReference type="ARBA" id="ARBA00012751"/>
    </source>
</evidence>
<name>F4QEV2_CACFS</name>
<comment type="cofactor">
    <cofactor evidence="1">
        <name>pyridoxal 5'-phosphate</name>
        <dbReference type="ChEBI" id="CHEBI:597326"/>
    </cofactor>
</comment>
<dbReference type="Gene3D" id="3.40.640.10">
    <property type="entry name" value="Type I PLP-dependent aspartate aminotransferase-like (Major domain)"/>
    <property type="match status" value="1"/>
</dbReference>
<dbReference type="OMA" id="PRDFKLC"/>
<evidence type="ECO:0000256" key="5">
    <source>
        <dbReference type="ARBA" id="ARBA00022576"/>
    </source>
</evidence>
<dbReference type="InterPro" id="IPR051326">
    <property type="entry name" value="Kynurenine-oxoglutarate_AT"/>
</dbReference>
<comment type="pathway">
    <text evidence="8">Amino-acid degradation; L-kynurenine degradation; kynurenate from L-kynurenine: step 1/2.</text>
</comment>
<comment type="subunit">
    <text evidence="3">Homodimer.</text>
</comment>
<organism evidence="10 11">
    <name type="scientific">Cavenderia fasciculata</name>
    <name type="common">Slime mold</name>
    <name type="synonym">Dictyostelium fasciculatum</name>
    <dbReference type="NCBI Taxonomy" id="261658"/>
    <lineage>
        <taxon>Eukaryota</taxon>
        <taxon>Amoebozoa</taxon>
        <taxon>Evosea</taxon>
        <taxon>Eumycetozoa</taxon>
        <taxon>Dictyostelia</taxon>
        <taxon>Acytosteliales</taxon>
        <taxon>Cavenderiaceae</taxon>
        <taxon>Cavenderia</taxon>
    </lineage>
</organism>
<evidence type="ECO:0000313" key="11">
    <source>
        <dbReference type="Proteomes" id="UP000007797"/>
    </source>
</evidence>
<comment type="similarity">
    <text evidence="2">Belongs to the class-I pyridoxal-phosphate-dependent aminotransferase family.</text>
</comment>
<dbReference type="Proteomes" id="UP000007797">
    <property type="component" value="Unassembled WGS sequence"/>
</dbReference>
<dbReference type="FunFam" id="3.40.640.10:FF:000024">
    <property type="entry name" value="Kynurenine--oxoglutarate transaminase 3"/>
    <property type="match status" value="1"/>
</dbReference>
<dbReference type="RefSeq" id="XP_004350867.1">
    <property type="nucleotide sequence ID" value="XM_004350816.1"/>
</dbReference>
<accession>F4QEV2</accession>
<keyword evidence="6" id="KW-0808">Transferase</keyword>